<feature type="compositionally biased region" description="Basic and acidic residues" evidence="1">
    <location>
        <begin position="170"/>
        <end position="190"/>
    </location>
</feature>
<sequence length="1277" mass="139256">MFGQSVFIDKRIKLLELSSTKHGEKSSVLPPAPSAKSANGSETGEVASKKPFERSLILLESKRHMEEENSPSKAVSGIKEDALSETSKGGRPSQLRAMKGQSHPPPASKLDLVISKTTTTQPPEAHYHPRGTSPWPPASELKTRASTALKAKIVKTLETVPGSQVEDTTETDRAETEDQVEYKERIDDTHGFAAEGENVKEGSVSQTKSDRKKGEQFASSERKVRKEQNENVTSEPQEADESEKAGSSLKLKGIMEGHFGHTQEQEEGEDAFDKSIAENEAAGDGRDSSEEEDKQSKAEEPAENGETEGNGTTEEKNGFIPEPNEAKGEHGKNTEVTKLAKKTGYIPQKTTKAAGRKEAEGKPETAISKVNEKMEPEEPLAVNGQAEQAVARGKVSEDKKVKEQQRKPKEKVQPSGGNSHTAGALSAGPVNKATERTTDKAEAAEVSTDAGGESDAEEEGYEVEEEASVSDEGREENETFQSSEQTQDSLEKAETVNEMTESQGAQNKAQATEDEDGTETKSFKKDPDTKKADPSVPVIEIDSKTKDSDIVIAYMPTHAKKFPSKAELDEDLSDISLAEAKSSVAKLQYNKEASYVNVPGMASFPTDISEQKENKTSSIIVLERDESSESSEESSELPEVAPPISTAIPREHKAGPFTNKHGSSISTPHTKETKSSKFGLHSIPRLNMHRKLTLTNFPRPEELPITITLPKGKHLPVKTSTLSFPVPRRLPTNEHTVDMRKPNLTTADPLDLDVSEEVPNDNSTVPPPTPEKPSQKSKLSELPEFDDKKATAGKHLSKAKYIPREKNPTNFPVQKKPYFKKTISKFPRSKNLPIKKFVSEFSRSPQAEEDATLDSISPIESPESSTKVLETSVGDSYSPTEVTPLEIREPGDRPLVQSSLDSEEGAPSSGESEAIWSEATSSEEGPNDHDPANREHIKVAVSEFPRPGYLTMNPSFLTLNRSGKVVPSFIAVPSKQSSVESGGVAIFLSSNYSISGGGLQSHAGSSLINELHPQPPPLNVTITRRTVRKYRKTHRNSAKTFKRDGQEKATTIKEMKPDWNSKMIPESFPAPSASTEPPATSTSIAVMISVTPAEPKAEALATPLPVERLAGMMNAKSIAEPNVEPGNQAQESIDELVSVKSFLSDGIHLPLETTTPWEYVTAPGERTAAPELRAAHAALDSLLVEADRLNAENGIKPIEIRRSPEFRSLLHNHLGEARKDPHELPHQFLQQHKGGKCDAFWQQRMARLGYCSEELDHIALMKLTPRACGARHGHEVG</sequence>
<feature type="compositionally biased region" description="Low complexity" evidence="1">
    <location>
        <begin position="855"/>
        <end position="865"/>
    </location>
</feature>
<dbReference type="EMBL" id="WIXE01009766">
    <property type="protein sequence ID" value="KAK5978142.1"/>
    <property type="molecule type" value="Genomic_DNA"/>
</dbReference>
<feature type="compositionally biased region" description="Basic and acidic residues" evidence="1">
    <location>
        <begin position="394"/>
        <end position="412"/>
    </location>
</feature>
<feature type="compositionally biased region" description="Polar residues" evidence="1">
    <location>
        <begin position="866"/>
        <end position="881"/>
    </location>
</feature>
<feature type="compositionally biased region" description="Basic and acidic residues" evidence="1">
    <location>
        <begin position="433"/>
        <end position="443"/>
    </location>
</feature>
<feature type="compositionally biased region" description="Polar residues" evidence="1">
    <location>
        <begin position="497"/>
        <end position="510"/>
    </location>
</feature>
<reference evidence="2 3" key="1">
    <citation type="submission" date="2019-10" db="EMBL/GenBank/DDBJ databases">
        <title>Assembly and Annotation for the nematode Trichostrongylus colubriformis.</title>
        <authorList>
            <person name="Martin J."/>
        </authorList>
    </citation>
    <scope>NUCLEOTIDE SEQUENCE [LARGE SCALE GENOMIC DNA]</scope>
    <source>
        <strain evidence="2">G859</strain>
        <tissue evidence="2">Whole worm</tissue>
    </source>
</reference>
<protein>
    <submittedName>
        <fullName evidence="2">Uncharacterized protein</fullName>
    </submittedName>
</protein>
<feature type="compositionally biased region" description="Basic and acidic residues" evidence="1">
    <location>
        <begin position="271"/>
        <end position="300"/>
    </location>
</feature>
<name>A0AAN8FG64_TRICO</name>
<feature type="compositionally biased region" description="Acidic residues" evidence="1">
    <location>
        <begin position="452"/>
        <end position="475"/>
    </location>
</feature>
<feature type="region of interest" description="Disordered" evidence="1">
    <location>
        <begin position="715"/>
        <end position="816"/>
    </location>
</feature>
<accession>A0AAN8FG64</accession>
<evidence type="ECO:0000313" key="2">
    <source>
        <dbReference type="EMBL" id="KAK5978142.1"/>
    </source>
</evidence>
<feature type="compositionally biased region" description="Basic and acidic residues" evidence="1">
    <location>
        <begin position="778"/>
        <end position="790"/>
    </location>
</feature>
<feature type="compositionally biased region" description="Basic and acidic residues" evidence="1">
    <location>
        <begin position="208"/>
        <end position="229"/>
    </location>
</feature>
<organism evidence="2 3">
    <name type="scientific">Trichostrongylus colubriformis</name>
    <name type="common">Black scour worm</name>
    <dbReference type="NCBI Taxonomy" id="6319"/>
    <lineage>
        <taxon>Eukaryota</taxon>
        <taxon>Metazoa</taxon>
        <taxon>Ecdysozoa</taxon>
        <taxon>Nematoda</taxon>
        <taxon>Chromadorea</taxon>
        <taxon>Rhabditida</taxon>
        <taxon>Rhabditina</taxon>
        <taxon>Rhabditomorpha</taxon>
        <taxon>Strongyloidea</taxon>
        <taxon>Trichostrongylidae</taxon>
        <taxon>Trichostrongylus</taxon>
    </lineage>
</organism>
<feature type="compositionally biased region" description="Polar residues" evidence="1">
    <location>
        <begin position="479"/>
        <end position="488"/>
    </location>
</feature>
<feature type="compositionally biased region" description="Acidic residues" evidence="1">
    <location>
        <begin position="750"/>
        <end position="759"/>
    </location>
</feature>
<evidence type="ECO:0000313" key="3">
    <source>
        <dbReference type="Proteomes" id="UP001331761"/>
    </source>
</evidence>
<dbReference type="Proteomes" id="UP001331761">
    <property type="component" value="Unassembled WGS sequence"/>
</dbReference>
<proteinExistence type="predicted"/>
<gene>
    <name evidence="2" type="ORF">GCK32_000423</name>
</gene>
<feature type="region of interest" description="Disordered" evidence="1">
    <location>
        <begin position="19"/>
        <end position="143"/>
    </location>
</feature>
<comment type="caution">
    <text evidence="2">The sequence shown here is derived from an EMBL/GenBank/DDBJ whole genome shotgun (WGS) entry which is preliminary data.</text>
</comment>
<feature type="compositionally biased region" description="Basic and acidic residues" evidence="1">
    <location>
        <begin position="731"/>
        <end position="741"/>
    </location>
</feature>
<feature type="compositionally biased region" description="Basic and acidic residues" evidence="1">
    <location>
        <begin position="324"/>
        <end position="335"/>
    </location>
</feature>
<feature type="compositionally biased region" description="Basic and acidic residues" evidence="1">
    <location>
        <begin position="518"/>
        <end position="533"/>
    </location>
</feature>
<keyword evidence="3" id="KW-1185">Reference proteome</keyword>
<evidence type="ECO:0000256" key="1">
    <source>
        <dbReference type="SAM" id="MobiDB-lite"/>
    </source>
</evidence>
<feature type="region of interest" description="Disordered" evidence="1">
    <location>
        <begin position="840"/>
        <end position="932"/>
    </location>
</feature>
<feature type="region of interest" description="Disordered" evidence="1">
    <location>
        <begin position="155"/>
        <end position="543"/>
    </location>
</feature>
<feature type="region of interest" description="Disordered" evidence="1">
    <location>
        <begin position="602"/>
        <end position="701"/>
    </location>
</feature>
<dbReference type="AlphaFoldDB" id="A0AAN8FG64"/>
<feature type="compositionally biased region" description="Basic and acidic residues" evidence="1">
    <location>
        <begin position="253"/>
        <end position="264"/>
    </location>
</feature>
<feature type="compositionally biased region" description="Low complexity" evidence="1">
    <location>
        <begin position="905"/>
        <end position="914"/>
    </location>
</feature>